<dbReference type="PANTHER" id="PTHR46825:SF9">
    <property type="entry name" value="BETA-LACTAMASE-RELATED DOMAIN-CONTAINING PROTEIN"/>
    <property type="match status" value="1"/>
</dbReference>
<feature type="domain" description="Beta-lactamase-related" evidence="2">
    <location>
        <begin position="43"/>
        <end position="380"/>
    </location>
</feature>
<gene>
    <name evidence="4" type="ORF">RRF57_007126</name>
</gene>
<dbReference type="EMBL" id="JAWHQM010000019">
    <property type="protein sequence ID" value="KAK5631412.1"/>
    <property type="molecule type" value="Genomic_DNA"/>
</dbReference>
<name>A0AAN7Z622_9PEZI</name>
<organism evidence="4 5">
    <name type="scientific">Xylaria bambusicola</name>
    <dbReference type="NCBI Taxonomy" id="326684"/>
    <lineage>
        <taxon>Eukaryota</taxon>
        <taxon>Fungi</taxon>
        <taxon>Dikarya</taxon>
        <taxon>Ascomycota</taxon>
        <taxon>Pezizomycotina</taxon>
        <taxon>Sordariomycetes</taxon>
        <taxon>Xylariomycetidae</taxon>
        <taxon>Xylariales</taxon>
        <taxon>Xylariaceae</taxon>
        <taxon>Xylaria</taxon>
    </lineage>
</organism>
<evidence type="ECO:0000313" key="4">
    <source>
        <dbReference type="EMBL" id="KAK5631412.1"/>
    </source>
</evidence>
<dbReference type="Gene3D" id="3.40.710.10">
    <property type="entry name" value="DD-peptidase/beta-lactamase superfamily"/>
    <property type="match status" value="1"/>
</dbReference>
<evidence type="ECO:0000313" key="5">
    <source>
        <dbReference type="Proteomes" id="UP001305414"/>
    </source>
</evidence>
<dbReference type="InterPro" id="IPR050491">
    <property type="entry name" value="AmpC-like"/>
</dbReference>
<evidence type="ECO:0008006" key="6">
    <source>
        <dbReference type="Google" id="ProtNLM"/>
    </source>
</evidence>
<dbReference type="AlphaFoldDB" id="A0AAN7Z622"/>
<dbReference type="InterPro" id="IPR012338">
    <property type="entry name" value="Beta-lactam/transpept-like"/>
</dbReference>
<dbReference type="SUPFAM" id="SSF56601">
    <property type="entry name" value="beta-lactamase/transpeptidase-like"/>
    <property type="match status" value="1"/>
</dbReference>
<evidence type="ECO:0000259" key="3">
    <source>
        <dbReference type="Pfam" id="PF11954"/>
    </source>
</evidence>
<dbReference type="Pfam" id="PF11954">
    <property type="entry name" value="DUF3471"/>
    <property type="match status" value="1"/>
</dbReference>
<protein>
    <recommendedName>
        <fullName evidence="6">Beta-lactamase-related domain-containing protein</fullName>
    </recommendedName>
</protein>
<feature type="domain" description="Peptidase S12 Pab87-related C-terminal" evidence="3">
    <location>
        <begin position="425"/>
        <end position="524"/>
    </location>
</feature>
<keyword evidence="5" id="KW-1185">Reference proteome</keyword>
<accession>A0AAN7Z622</accession>
<comment type="similarity">
    <text evidence="1">Belongs to the peptidase S12 family.</text>
</comment>
<proteinExistence type="inferred from homology"/>
<evidence type="ECO:0000256" key="1">
    <source>
        <dbReference type="ARBA" id="ARBA00038215"/>
    </source>
</evidence>
<dbReference type="InterPro" id="IPR001466">
    <property type="entry name" value="Beta-lactam-related"/>
</dbReference>
<dbReference type="Proteomes" id="UP001305414">
    <property type="component" value="Unassembled WGS sequence"/>
</dbReference>
<dbReference type="PANTHER" id="PTHR46825">
    <property type="entry name" value="D-ALANYL-D-ALANINE-CARBOXYPEPTIDASE/ENDOPEPTIDASE AMPH"/>
    <property type="match status" value="1"/>
</dbReference>
<reference evidence="4 5" key="1">
    <citation type="submission" date="2023-10" db="EMBL/GenBank/DDBJ databases">
        <title>Draft genome sequence of Xylaria bambusicola isolate GMP-LS, the root and basal stem rot pathogen of sugarcane in Indonesia.</title>
        <authorList>
            <person name="Selvaraj P."/>
            <person name="Muralishankar V."/>
            <person name="Muruganantham S."/>
            <person name="Sp S."/>
            <person name="Haryani S."/>
            <person name="Lau K.J.X."/>
            <person name="Naqvi N.I."/>
        </authorList>
    </citation>
    <scope>NUCLEOTIDE SEQUENCE [LARGE SCALE GENOMIC DNA]</scope>
    <source>
        <strain evidence="4">GMP-LS</strain>
    </source>
</reference>
<dbReference type="Pfam" id="PF00144">
    <property type="entry name" value="Beta-lactamase"/>
    <property type="match status" value="1"/>
</dbReference>
<sequence length="528" mass="59514">MLKALAVTGVPHIISKSVHLYTPLVLAHLRAMDYLNSPNFPSRIEELIKKHHVPGLSVAFVEGDRTFSAGYGFATLDPPKPCTPDTLFDIASSSKSMTAAAVGLLVRDDEKYPEVKWEAKMSSLLPGDFVMAKQEYTDGITVDDMCHAKTSSHDDSYLGLKAAKPDDVRSVTRNLRNLEVTAPLRSKHMYCNIMYAVATYLIEQKSGLAFADFLHEHFFKPLEMHSSHLQPTRAKSFGVGDRIATGYHWDEKSERYVGFEVWDSPEDQGAGSIITSANDYLKWVKALMNQEHPIDEEVYKGLIRMRSFPEPDPEGQMPLTSPEVYAAGLEVFYYRGHMVVGHDGGIPGFGSKHFFVPSLKFGGVILGNANNTGEIATALAYELIDEVLCVPGPERLDWDKVLQERIAKYENDPKEEELRRVLREDAEAQKMPLSLYTGTYWNLGYKGITVDVKDEKLFIDASDRSIGFFIVLDHVRKQTEYLGHVSNCLSGEEYDLIPARFLFHNDKPVKFGLELEKEAEMIWFNRVE</sequence>
<comment type="caution">
    <text evidence="4">The sequence shown here is derived from an EMBL/GenBank/DDBJ whole genome shotgun (WGS) entry which is preliminary data.</text>
</comment>
<evidence type="ECO:0000259" key="2">
    <source>
        <dbReference type="Pfam" id="PF00144"/>
    </source>
</evidence>
<dbReference type="InterPro" id="IPR021860">
    <property type="entry name" value="Peptidase_S12_Pab87-rel_C"/>
</dbReference>